<evidence type="ECO:0000256" key="1">
    <source>
        <dbReference type="ARBA" id="ARBA00004162"/>
    </source>
</evidence>
<protein>
    <recommendedName>
        <fullName evidence="2">non-specific serine/threonine protein kinase</fullName>
        <ecNumber evidence="2">2.7.11.1</ecNumber>
    </recommendedName>
</protein>
<reference evidence="14 15" key="1">
    <citation type="journal article" date="2009" name="Nature">
        <title>The Sorghum bicolor genome and the diversification of grasses.</title>
        <authorList>
            <person name="Paterson A.H."/>
            <person name="Bowers J.E."/>
            <person name="Bruggmann R."/>
            <person name="Dubchak I."/>
            <person name="Grimwood J."/>
            <person name="Gundlach H."/>
            <person name="Haberer G."/>
            <person name="Hellsten U."/>
            <person name="Mitros T."/>
            <person name="Poliakov A."/>
            <person name="Schmutz J."/>
            <person name="Spannagl M."/>
            <person name="Tang H."/>
            <person name="Wang X."/>
            <person name="Wicker T."/>
            <person name="Bharti A.K."/>
            <person name="Chapman J."/>
            <person name="Feltus F.A."/>
            <person name="Gowik U."/>
            <person name="Grigoriev I.V."/>
            <person name="Lyons E."/>
            <person name="Maher C.A."/>
            <person name="Martis M."/>
            <person name="Narechania A."/>
            <person name="Otillar R.P."/>
            <person name="Penning B.W."/>
            <person name="Salamov A.A."/>
            <person name="Wang Y."/>
            <person name="Zhang L."/>
            <person name="Carpita N.C."/>
            <person name="Freeling M."/>
            <person name="Gingle A.R."/>
            <person name="Hash C.T."/>
            <person name="Keller B."/>
            <person name="Klein P."/>
            <person name="Kresovich S."/>
            <person name="McCann M.C."/>
            <person name="Ming R."/>
            <person name="Peterson D.G."/>
            <person name="Mehboob-ur-Rahman"/>
            <person name="Ware D."/>
            <person name="Westhoff P."/>
            <person name="Mayer K.F."/>
            <person name="Messing J."/>
            <person name="Rokhsar D.S."/>
        </authorList>
    </citation>
    <scope>NUCLEOTIDE SEQUENCE [LARGE SCALE GENOMIC DNA]</scope>
    <source>
        <strain evidence="15">cv. BTx623</strain>
    </source>
</reference>
<evidence type="ECO:0000313" key="15">
    <source>
        <dbReference type="Proteomes" id="UP000000768"/>
    </source>
</evidence>
<keyword evidence="5 13" id="KW-0812">Transmembrane</keyword>
<evidence type="ECO:0000256" key="10">
    <source>
        <dbReference type="ARBA" id="ARBA00047899"/>
    </source>
</evidence>
<evidence type="ECO:0000256" key="3">
    <source>
        <dbReference type="ARBA" id="ARBA00022527"/>
    </source>
</evidence>
<proteinExistence type="predicted"/>
<dbReference type="AlphaFoldDB" id="A0A1B6P775"/>
<evidence type="ECO:0000256" key="12">
    <source>
        <dbReference type="SAM" id="MobiDB-lite"/>
    </source>
</evidence>
<dbReference type="STRING" id="4558.A0A1B6P775"/>
<keyword evidence="4" id="KW-0808">Transferase</keyword>
<comment type="catalytic activity">
    <reaction evidence="10">
        <text>L-threonyl-[protein] + ATP = O-phospho-L-threonyl-[protein] + ADP + H(+)</text>
        <dbReference type="Rhea" id="RHEA:46608"/>
        <dbReference type="Rhea" id="RHEA-COMP:11060"/>
        <dbReference type="Rhea" id="RHEA-COMP:11605"/>
        <dbReference type="ChEBI" id="CHEBI:15378"/>
        <dbReference type="ChEBI" id="CHEBI:30013"/>
        <dbReference type="ChEBI" id="CHEBI:30616"/>
        <dbReference type="ChEBI" id="CHEBI:61977"/>
        <dbReference type="ChEBI" id="CHEBI:456216"/>
        <dbReference type="EC" id="2.7.11.1"/>
    </reaction>
</comment>
<feature type="region of interest" description="Disordered" evidence="12">
    <location>
        <begin position="1"/>
        <end position="21"/>
    </location>
</feature>
<keyword evidence="15" id="KW-1185">Reference proteome</keyword>
<dbReference type="EMBL" id="CM000768">
    <property type="protein sequence ID" value="KXG21435.1"/>
    <property type="molecule type" value="Genomic_DNA"/>
</dbReference>
<keyword evidence="7" id="KW-0067">ATP-binding</keyword>
<keyword evidence="8 13" id="KW-1133">Transmembrane helix</keyword>
<evidence type="ECO:0000256" key="7">
    <source>
        <dbReference type="ARBA" id="ARBA00022840"/>
    </source>
</evidence>
<dbReference type="OMA" id="MEMVHIA"/>
<dbReference type="SUPFAM" id="SSF56112">
    <property type="entry name" value="Protein kinase-like (PK-like)"/>
    <property type="match status" value="1"/>
</dbReference>
<evidence type="ECO:0000256" key="5">
    <source>
        <dbReference type="ARBA" id="ARBA00022692"/>
    </source>
</evidence>
<dbReference type="InterPro" id="IPR047117">
    <property type="entry name" value="PERK1-13-like"/>
</dbReference>
<accession>A0A1B6P775</accession>
<name>A0A1B6P775_SORBI</name>
<dbReference type="Proteomes" id="UP000000768">
    <property type="component" value="Chromosome 9"/>
</dbReference>
<organism evidence="14 15">
    <name type="scientific">Sorghum bicolor</name>
    <name type="common">Sorghum</name>
    <name type="synonym">Sorghum vulgare</name>
    <dbReference type="NCBI Taxonomy" id="4558"/>
    <lineage>
        <taxon>Eukaryota</taxon>
        <taxon>Viridiplantae</taxon>
        <taxon>Streptophyta</taxon>
        <taxon>Embryophyta</taxon>
        <taxon>Tracheophyta</taxon>
        <taxon>Spermatophyta</taxon>
        <taxon>Magnoliopsida</taxon>
        <taxon>Liliopsida</taxon>
        <taxon>Poales</taxon>
        <taxon>Poaceae</taxon>
        <taxon>PACMAD clade</taxon>
        <taxon>Panicoideae</taxon>
        <taxon>Andropogonodae</taxon>
        <taxon>Andropogoneae</taxon>
        <taxon>Sorghinae</taxon>
        <taxon>Sorghum</taxon>
    </lineage>
</organism>
<evidence type="ECO:0000256" key="4">
    <source>
        <dbReference type="ARBA" id="ARBA00022679"/>
    </source>
</evidence>
<dbReference type="Gene3D" id="1.10.510.10">
    <property type="entry name" value="Transferase(Phosphotransferase) domain 1"/>
    <property type="match status" value="1"/>
</dbReference>
<evidence type="ECO:0000256" key="6">
    <source>
        <dbReference type="ARBA" id="ARBA00022741"/>
    </source>
</evidence>
<evidence type="ECO:0000256" key="9">
    <source>
        <dbReference type="ARBA" id="ARBA00023136"/>
    </source>
</evidence>
<dbReference type="InParanoid" id="A0A1B6P775"/>
<evidence type="ECO:0000256" key="11">
    <source>
        <dbReference type="ARBA" id="ARBA00048679"/>
    </source>
</evidence>
<evidence type="ECO:0000313" key="14">
    <source>
        <dbReference type="EMBL" id="KXG21435.1"/>
    </source>
</evidence>
<dbReference type="GO" id="GO:0005524">
    <property type="term" value="F:ATP binding"/>
    <property type="evidence" value="ECO:0007669"/>
    <property type="project" value="UniProtKB-KW"/>
</dbReference>
<gene>
    <name evidence="14" type="ORF">SORBI_3009G061800</name>
</gene>
<reference evidence="15" key="2">
    <citation type="journal article" date="2018" name="Plant J.">
        <title>The Sorghum bicolor reference genome: improved assembly, gene annotations, a transcriptome atlas, and signatures of genome organization.</title>
        <authorList>
            <person name="McCormick R.F."/>
            <person name="Truong S.K."/>
            <person name="Sreedasyam A."/>
            <person name="Jenkins J."/>
            <person name="Shu S."/>
            <person name="Sims D."/>
            <person name="Kennedy M."/>
            <person name="Amirebrahimi M."/>
            <person name="Weers B.D."/>
            <person name="McKinley B."/>
            <person name="Mattison A."/>
            <person name="Morishige D.T."/>
            <person name="Grimwood J."/>
            <person name="Schmutz J."/>
            <person name="Mullet J.E."/>
        </authorList>
    </citation>
    <scope>NUCLEOTIDE SEQUENCE [LARGE SCALE GENOMIC DNA]</scope>
    <source>
        <strain evidence="15">cv. BTx623</strain>
    </source>
</reference>
<evidence type="ECO:0000256" key="2">
    <source>
        <dbReference type="ARBA" id="ARBA00012513"/>
    </source>
</evidence>
<comment type="subcellular location">
    <subcellularLocation>
        <location evidence="1">Cell membrane</location>
        <topology evidence="1">Single-pass membrane protein</topology>
    </subcellularLocation>
</comment>
<evidence type="ECO:0000256" key="13">
    <source>
        <dbReference type="SAM" id="Phobius"/>
    </source>
</evidence>
<dbReference type="InterPro" id="IPR011009">
    <property type="entry name" value="Kinase-like_dom_sf"/>
</dbReference>
<comment type="catalytic activity">
    <reaction evidence="11">
        <text>L-seryl-[protein] + ATP = O-phospho-L-seryl-[protein] + ADP + H(+)</text>
        <dbReference type="Rhea" id="RHEA:17989"/>
        <dbReference type="Rhea" id="RHEA-COMP:9863"/>
        <dbReference type="Rhea" id="RHEA-COMP:11604"/>
        <dbReference type="ChEBI" id="CHEBI:15378"/>
        <dbReference type="ChEBI" id="CHEBI:29999"/>
        <dbReference type="ChEBI" id="CHEBI:30616"/>
        <dbReference type="ChEBI" id="CHEBI:83421"/>
        <dbReference type="ChEBI" id="CHEBI:456216"/>
        <dbReference type="EC" id="2.7.11.1"/>
    </reaction>
</comment>
<evidence type="ECO:0000256" key="8">
    <source>
        <dbReference type="ARBA" id="ARBA00022989"/>
    </source>
</evidence>
<keyword evidence="3" id="KW-0723">Serine/threonine-protein kinase</keyword>
<sequence>MENGTVASKLQGQGTPQTKPISSFVDKKLRKNYDSDKLMEMVHIALLCTMYNPDHRPRMSNIFRMLEGEDEVVGKWEAMKNIEEPKAESLPVYSLLLIMMLIVAVQLSWKPLSSQGQDD</sequence>
<dbReference type="GO" id="GO:0005886">
    <property type="term" value="C:plasma membrane"/>
    <property type="evidence" value="ECO:0007669"/>
    <property type="project" value="UniProtKB-SubCell"/>
</dbReference>
<keyword evidence="6" id="KW-0547">Nucleotide-binding</keyword>
<feature type="transmembrane region" description="Helical" evidence="13">
    <location>
        <begin position="90"/>
        <end position="109"/>
    </location>
</feature>
<dbReference type="EC" id="2.7.11.1" evidence="2"/>
<keyword evidence="3" id="KW-0418">Kinase</keyword>
<dbReference type="PANTHER" id="PTHR47982">
    <property type="entry name" value="PROLINE-RICH RECEPTOR-LIKE PROTEIN KINASE PERK4"/>
    <property type="match status" value="1"/>
</dbReference>
<dbReference type="GO" id="GO:0004674">
    <property type="term" value="F:protein serine/threonine kinase activity"/>
    <property type="evidence" value="ECO:0007669"/>
    <property type="project" value="UniProtKB-KW"/>
</dbReference>
<keyword evidence="9 13" id="KW-0472">Membrane</keyword>
<dbReference type="Gramene" id="KXG21435">
    <property type="protein sequence ID" value="KXG21435"/>
    <property type="gene ID" value="SORBI_3009G061800"/>
</dbReference>